<evidence type="ECO:0000313" key="2">
    <source>
        <dbReference type="Proteomes" id="UP000324222"/>
    </source>
</evidence>
<accession>A0A5B7GSX8</accession>
<evidence type="ECO:0000313" key="1">
    <source>
        <dbReference type="EMBL" id="MPC59654.1"/>
    </source>
</evidence>
<keyword evidence="2" id="KW-1185">Reference proteome</keyword>
<gene>
    <name evidence="1" type="ORF">E2C01_053678</name>
</gene>
<organism evidence="1 2">
    <name type="scientific">Portunus trituberculatus</name>
    <name type="common">Swimming crab</name>
    <name type="synonym">Neptunus trituberculatus</name>
    <dbReference type="NCBI Taxonomy" id="210409"/>
    <lineage>
        <taxon>Eukaryota</taxon>
        <taxon>Metazoa</taxon>
        <taxon>Ecdysozoa</taxon>
        <taxon>Arthropoda</taxon>
        <taxon>Crustacea</taxon>
        <taxon>Multicrustacea</taxon>
        <taxon>Malacostraca</taxon>
        <taxon>Eumalacostraca</taxon>
        <taxon>Eucarida</taxon>
        <taxon>Decapoda</taxon>
        <taxon>Pleocyemata</taxon>
        <taxon>Brachyura</taxon>
        <taxon>Eubrachyura</taxon>
        <taxon>Portunoidea</taxon>
        <taxon>Portunidae</taxon>
        <taxon>Portuninae</taxon>
        <taxon>Portunus</taxon>
    </lineage>
</organism>
<proteinExistence type="predicted"/>
<sequence>MRKEAGQGNGRSMDQMNDMRIILTHHRKISDSHRLRYLGARLLAALQKNKNKLSVPLLKECERGAGRILRHD</sequence>
<name>A0A5B7GSX8_PORTR</name>
<protein>
    <submittedName>
        <fullName evidence="1">Uncharacterized protein</fullName>
    </submittedName>
</protein>
<comment type="caution">
    <text evidence="1">The sequence shown here is derived from an EMBL/GenBank/DDBJ whole genome shotgun (WGS) entry which is preliminary data.</text>
</comment>
<dbReference type="AlphaFoldDB" id="A0A5B7GSX8"/>
<reference evidence="1 2" key="1">
    <citation type="submission" date="2019-05" db="EMBL/GenBank/DDBJ databases">
        <title>Another draft genome of Portunus trituberculatus and its Hox gene families provides insights of decapod evolution.</title>
        <authorList>
            <person name="Jeong J.-H."/>
            <person name="Song I."/>
            <person name="Kim S."/>
            <person name="Choi T."/>
            <person name="Kim D."/>
            <person name="Ryu S."/>
            <person name="Kim W."/>
        </authorList>
    </citation>
    <scope>NUCLEOTIDE SEQUENCE [LARGE SCALE GENOMIC DNA]</scope>
    <source>
        <tissue evidence="1">Muscle</tissue>
    </source>
</reference>
<dbReference type="Proteomes" id="UP000324222">
    <property type="component" value="Unassembled WGS sequence"/>
</dbReference>
<dbReference type="EMBL" id="VSRR010016751">
    <property type="protein sequence ID" value="MPC59654.1"/>
    <property type="molecule type" value="Genomic_DNA"/>
</dbReference>